<dbReference type="InterPro" id="IPR002942">
    <property type="entry name" value="S4_RNA-bd"/>
</dbReference>
<keyword evidence="2 10" id="KW-0436">Ligase</keyword>
<dbReference type="InterPro" id="IPR036986">
    <property type="entry name" value="S4_RNA-bd_sf"/>
</dbReference>
<dbReference type="SMART" id="SM00363">
    <property type="entry name" value="S4"/>
    <property type="match status" value="1"/>
</dbReference>
<accession>A0A1G1W3L8</accession>
<evidence type="ECO:0000256" key="4">
    <source>
        <dbReference type="ARBA" id="ARBA00022840"/>
    </source>
</evidence>
<keyword evidence="5 10" id="KW-0648">Protein biosynthesis</keyword>
<dbReference type="PANTHER" id="PTHR11766">
    <property type="entry name" value="TYROSYL-TRNA SYNTHETASE"/>
    <property type="match status" value="1"/>
</dbReference>
<dbReference type="CDD" id="cd00165">
    <property type="entry name" value="S4"/>
    <property type="match status" value="1"/>
</dbReference>
<dbReference type="Pfam" id="PF00579">
    <property type="entry name" value="tRNA-synt_1b"/>
    <property type="match status" value="1"/>
</dbReference>
<feature type="domain" description="RNA-binding S4" evidence="11">
    <location>
        <begin position="333"/>
        <end position="397"/>
    </location>
</feature>
<dbReference type="InterPro" id="IPR024088">
    <property type="entry name" value="Tyr-tRNA-ligase_bac-type"/>
</dbReference>
<dbReference type="PANTHER" id="PTHR11766:SF1">
    <property type="entry name" value="TYROSINE--TRNA LIGASE"/>
    <property type="match status" value="1"/>
</dbReference>
<dbReference type="Gene3D" id="3.40.50.620">
    <property type="entry name" value="HUPs"/>
    <property type="match status" value="1"/>
</dbReference>
<dbReference type="GO" id="GO:0003723">
    <property type="term" value="F:RNA binding"/>
    <property type="evidence" value="ECO:0007669"/>
    <property type="project" value="UniProtKB-KW"/>
</dbReference>
<dbReference type="InterPro" id="IPR014729">
    <property type="entry name" value="Rossmann-like_a/b/a_fold"/>
</dbReference>
<dbReference type="EMBL" id="MHCN01000007">
    <property type="protein sequence ID" value="OGY22256.1"/>
    <property type="molecule type" value="Genomic_DNA"/>
</dbReference>
<dbReference type="GO" id="GO:0005829">
    <property type="term" value="C:cytosol"/>
    <property type="evidence" value="ECO:0007669"/>
    <property type="project" value="TreeGrafter"/>
</dbReference>
<evidence type="ECO:0000256" key="3">
    <source>
        <dbReference type="ARBA" id="ARBA00022741"/>
    </source>
</evidence>
<proteinExistence type="inferred from homology"/>
<dbReference type="InterPro" id="IPR002305">
    <property type="entry name" value="aa-tRNA-synth_Ic"/>
</dbReference>
<evidence type="ECO:0000313" key="13">
    <source>
        <dbReference type="Proteomes" id="UP000176299"/>
    </source>
</evidence>
<dbReference type="AlphaFoldDB" id="A0A1G1W3L8"/>
<dbReference type="Proteomes" id="UP000176299">
    <property type="component" value="Unassembled WGS sequence"/>
</dbReference>
<comment type="caution">
    <text evidence="12">The sequence shown here is derived from an EMBL/GenBank/DDBJ whole genome shotgun (WGS) entry which is preliminary data.</text>
</comment>
<comment type="similarity">
    <text evidence="10">Belongs to the class-I aminoacyl-tRNA synthetase family.</text>
</comment>
<dbReference type="Gene3D" id="1.10.240.10">
    <property type="entry name" value="Tyrosyl-Transfer RNA Synthetase"/>
    <property type="match status" value="1"/>
</dbReference>
<evidence type="ECO:0000256" key="8">
    <source>
        <dbReference type="NCBIfam" id="TIGR00234"/>
    </source>
</evidence>
<evidence type="ECO:0000313" key="12">
    <source>
        <dbReference type="EMBL" id="OGY22256.1"/>
    </source>
</evidence>
<evidence type="ECO:0000256" key="9">
    <source>
        <dbReference type="PROSITE-ProRule" id="PRU00182"/>
    </source>
</evidence>
<keyword evidence="9" id="KW-0694">RNA-binding</keyword>
<dbReference type="InterPro" id="IPR002307">
    <property type="entry name" value="Tyr-tRNA-ligase"/>
</dbReference>
<organism evidence="12 13">
    <name type="scientific">Candidatus Woykebacteria bacterium GWA1_44_8</name>
    <dbReference type="NCBI Taxonomy" id="1802591"/>
    <lineage>
        <taxon>Bacteria</taxon>
        <taxon>Candidatus Woykeibacteriota</taxon>
    </lineage>
</organism>
<evidence type="ECO:0000256" key="6">
    <source>
        <dbReference type="ARBA" id="ARBA00023146"/>
    </source>
</evidence>
<evidence type="ECO:0000259" key="11">
    <source>
        <dbReference type="SMART" id="SM00363"/>
    </source>
</evidence>
<name>A0A1G1W3L8_9BACT</name>
<dbReference type="STRING" id="1802591.A2113_03190"/>
<dbReference type="GO" id="GO:0006437">
    <property type="term" value="P:tyrosyl-tRNA aminoacylation"/>
    <property type="evidence" value="ECO:0007669"/>
    <property type="project" value="UniProtKB-UniRule"/>
</dbReference>
<protein>
    <recommendedName>
        <fullName evidence="1 8">Tyrosine--tRNA ligase</fullName>
        <ecNumber evidence="1 8">6.1.1.1</ecNumber>
    </recommendedName>
</protein>
<evidence type="ECO:0000256" key="10">
    <source>
        <dbReference type="RuleBase" id="RU363036"/>
    </source>
</evidence>
<comment type="catalytic activity">
    <reaction evidence="7">
        <text>tRNA(Tyr) + L-tyrosine + ATP = L-tyrosyl-tRNA(Tyr) + AMP + diphosphate + H(+)</text>
        <dbReference type="Rhea" id="RHEA:10220"/>
        <dbReference type="Rhea" id="RHEA-COMP:9706"/>
        <dbReference type="Rhea" id="RHEA-COMP:9707"/>
        <dbReference type="ChEBI" id="CHEBI:15378"/>
        <dbReference type="ChEBI" id="CHEBI:30616"/>
        <dbReference type="ChEBI" id="CHEBI:33019"/>
        <dbReference type="ChEBI" id="CHEBI:58315"/>
        <dbReference type="ChEBI" id="CHEBI:78442"/>
        <dbReference type="ChEBI" id="CHEBI:78536"/>
        <dbReference type="ChEBI" id="CHEBI:456215"/>
        <dbReference type="EC" id="6.1.1.1"/>
    </reaction>
</comment>
<dbReference type="NCBIfam" id="TIGR00234">
    <property type="entry name" value="tyrS"/>
    <property type="match status" value="1"/>
</dbReference>
<keyword evidence="6 10" id="KW-0030">Aminoacyl-tRNA synthetase</keyword>
<dbReference type="PRINTS" id="PR01040">
    <property type="entry name" value="TRNASYNTHTYR"/>
</dbReference>
<keyword evidence="4 10" id="KW-0067">ATP-binding</keyword>
<keyword evidence="3 10" id="KW-0547">Nucleotide-binding</keyword>
<dbReference type="EC" id="6.1.1.1" evidence="1 8"/>
<evidence type="ECO:0000256" key="1">
    <source>
        <dbReference type="ARBA" id="ARBA00013160"/>
    </source>
</evidence>
<reference evidence="12 13" key="1">
    <citation type="journal article" date="2016" name="Nat. Commun.">
        <title>Thousands of microbial genomes shed light on interconnected biogeochemical processes in an aquifer system.</title>
        <authorList>
            <person name="Anantharaman K."/>
            <person name="Brown C.T."/>
            <person name="Hug L.A."/>
            <person name="Sharon I."/>
            <person name="Castelle C.J."/>
            <person name="Probst A.J."/>
            <person name="Thomas B.C."/>
            <person name="Singh A."/>
            <person name="Wilkins M.J."/>
            <person name="Karaoz U."/>
            <person name="Brodie E.L."/>
            <person name="Williams K.H."/>
            <person name="Hubbard S.S."/>
            <person name="Banfield J.F."/>
        </authorList>
    </citation>
    <scope>NUCLEOTIDE SEQUENCE [LARGE SCALE GENOMIC DNA]</scope>
</reference>
<evidence type="ECO:0000256" key="5">
    <source>
        <dbReference type="ARBA" id="ARBA00022917"/>
    </source>
</evidence>
<dbReference type="GO" id="GO:0005524">
    <property type="term" value="F:ATP binding"/>
    <property type="evidence" value="ECO:0007669"/>
    <property type="project" value="UniProtKB-KW"/>
</dbReference>
<dbReference type="GO" id="GO:0004831">
    <property type="term" value="F:tyrosine-tRNA ligase activity"/>
    <property type="evidence" value="ECO:0007669"/>
    <property type="project" value="UniProtKB-UniRule"/>
</dbReference>
<evidence type="ECO:0000256" key="2">
    <source>
        <dbReference type="ARBA" id="ARBA00022598"/>
    </source>
</evidence>
<dbReference type="Gene3D" id="3.10.290.10">
    <property type="entry name" value="RNA-binding S4 domain"/>
    <property type="match status" value="1"/>
</dbReference>
<dbReference type="PROSITE" id="PS50889">
    <property type="entry name" value="S4"/>
    <property type="match status" value="1"/>
</dbReference>
<gene>
    <name evidence="12" type="ORF">A2113_03190</name>
</gene>
<dbReference type="Pfam" id="PF01479">
    <property type="entry name" value="S4"/>
    <property type="match status" value="1"/>
</dbReference>
<dbReference type="SUPFAM" id="SSF52374">
    <property type="entry name" value="Nucleotidylyl transferase"/>
    <property type="match status" value="1"/>
</dbReference>
<evidence type="ECO:0000256" key="7">
    <source>
        <dbReference type="ARBA" id="ARBA00048248"/>
    </source>
</evidence>
<dbReference type="SUPFAM" id="SSF55174">
    <property type="entry name" value="Alpha-L RNA-binding motif"/>
    <property type="match status" value="1"/>
</dbReference>
<sequence length="398" mass="44873">MSRINELLTRGVAEIIEEQSLKQRLASGKKLVVKLGIDPTASKLHLGHYLVLQKLRDFQDAGHQAVLVIGDFTATIGDPSGRTTKRVALTKQKIKENMKDYTTQAGKIVDLGRAKTVYNSSWFNNLGIDGIIELASKATFSQIMERKEFRTRLKRDHLSMLESFYPLLQGYDSVKLAADVEIGGLDQKLNLLMGRQIQKRYGQKEQDIVLTPLLRGLDGVEKMSKSAGNYIAFADSAENIFGKIMSIPDSLMREYFIYCSRVPNEQIDTVFSDLSNKKITPIEAKKKLAYEIVRVYYDEGWAVKARREFERVFQEKGEPRPTILAIGAEQKIKALDFLIKNKLASSKSAARRLIIQGGFKIDGQQIRDPKTMVTLKKGLNLRLGKFKSLEIILKGGQK</sequence>